<dbReference type="EMBL" id="JAOTGY010000019">
    <property type="protein sequence ID" value="MDB6258734.1"/>
    <property type="molecule type" value="Genomic_DNA"/>
</dbReference>
<organism evidence="2 3">
    <name type="scientific">Lactobacillus amylovorus</name>
    <dbReference type="NCBI Taxonomy" id="1604"/>
    <lineage>
        <taxon>Bacteria</taxon>
        <taxon>Bacillati</taxon>
        <taxon>Bacillota</taxon>
        <taxon>Bacilli</taxon>
        <taxon>Lactobacillales</taxon>
        <taxon>Lactobacillaceae</taxon>
        <taxon>Lactobacillus</taxon>
    </lineage>
</organism>
<dbReference type="AlphaFoldDB" id="A0A9X3W620"/>
<gene>
    <name evidence="2" type="ORF">ODU72_08720</name>
</gene>
<feature type="transmembrane region" description="Helical" evidence="1">
    <location>
        <begin position="7"/>
        <end position="24"/>
    </location>
</feature>
<sequence length="114" mass="12567">MLIYLHYSILFGLSLITVSLKFIGEKEANSLFAISCLYGGMLLFYVGITVAVAYNKPQYNSINKTNLISGIVIVSLLIGYVFSLMNPGLFIVALCSAVVGIFNADMKVRVLYQR</sequence>
<keyword evidence="1" id="KW-1133">Transmembrane helix</keyword>
<feature type="transmembrane region" description="Helical" evidence="1">
    <location>
        <begin position="30"/>
        <end position="54"/>
    </location>
</feature>
<evidence type="ECO:0000313" key="3">
    <source>
        <dbReference type="Proteomes" id="UP001141981"/>
    </source>
</evidence>
<reference evidence="2" key="1">
    <citation type="journal article" date="2022" name="Microorganisms">
        <title>Antibiotic Susceptibility, Resistance Gene Determinants and Corresponding Genomic Regions in Lactobacillus amylovorus Isolates Derived from Wild Boars and Domestic Pigs.</title>
        <authorList>
            <person name="Moravkova M."/>
            <person name="Kostovova I."/>
            <person name="Kavanova K."/>
            <person name="Pechar R."/>
            <person name="Stanek S."/>
            <person name="Brychta A."/>
            <person name="Zeman M."/>
            <person name="Kubasova T."/>
        </authorList>
    </citation>
    <scope>NUCLEOTIDE SEQUENCE</scope>
    <source>
        <strain evidence="2">M490A</strain>
    </source>
</reference>
<feature type="transmembrane region" description="Helical" evidence="1">
    <location>
        <begin position="88"/>
        <end position="106"/>
    </location>
</feature>
<dbReference type="Proteomes" id="UP001141981">
    <property type="component" value="Unassembled WGS sequence"/>
</dbReference>
<keyword evidence="1" id="KW-0472">Membrane</keyword>
<reference evidence="2" key="2">
    <citation type="submission" date="2022-10" db="EMBL/GenBank/DDBJ databases">
        <authorList>
            <person name="Kostovova I."/>
            <person name="Moravkova M."/>
            <person name="Pechar R."/>
        </authorList>
    </citation>
    <scope>NUCLEOTIDE SEQUENCE</scope>
    <source>
        <strain evidence="2">M490A</strain>
    </source>
</reference>
<evidence type="ECO:0000256" key="1">
    <source>
        <dbReference type="SAM" id="Phobius"/>
    </source>
</evidence>
<name>A0A9X3W620_LACAM</name>
<dbReference type="RefSeq" id="WP_271863967.1">
    <property type="nucleotide sequence ID" value="NZ_JAOTGR010000001.1"/>
</dbReference>
<accession>A0A9X3W620</accession>
<keyword evidence="1" id="KW-0812">Transmembrane</keyword>
<comment type="caution">
    <text evidence="2">The sequence shown here is derived from an EMBL/GenBank/DDBJ whole genome shotgun (WGS) entry which is preliminary data.</text>
</comment>
<evidence type="ECO:0000313" key="2">
    <source>
        <dbReference type="EMBL" id="MDB6258734.1"/>
    </source>
</evidence>
<protein>
    <submittedName>
        <fullName evidence="2">Uncharacterized protein</fullName>
    </submittedName>
</protein>
<proteinExistence type="predicted"/>